<evidence type="ECO:0000256" key="1">
    <source>
        <dbReference type="SAM" id="MobiDB-lite"/>
    </source>
</evidence>
<dbReference type="Gene3D" id="3.40.50.410">
    <property type="entry name" value="von Willebrand factor, type A domain"/>
    <property type="match status" value="1"/>
</dbReference>
<dbReference type="CDD" id="cd00198">
    <property type="entry name" value="vWFA"/>
    <property type="match status" value="1"/>
</dbReference>
<dbReference type="KEGG" id="aaf:AURANDRAFT_62876"/>
<feature type="compositionally biased region" description="Low complexity" evidence="1">
    <location>
        <begin position="744"/>
        <end position="755"/>
    </location>
</feature>
<reference evidence="3 4" key="1">
    <citation type="journal article" date="2011" name="Proc. Natl. Acad. Sci. U.S.A.">
        <title>Niche of harmful alga Aureococcus anophagefferens revealed through ecogenomics.</title>
        <authorList>
            <person name="Gobler C.J."/>
            <person name="Berry D.L."/>
            <person name="Dyhrman S.T."/>
            <person name="Wilhelm S.W."/>
            <person name="Salamov A."/>
            <person name="Lobanov A.V."/>
            <person name="Zhang Y."/>
            <person name="Collier J.L."/>
            <person name="Wurch L.L."/>
            <person name="Kustka A.B."/>
            <person name="Dill B.D."/>
            <person name="Shah M."/>
            <person name="VerBerkmoes N.C."/>
            <person name="Kuo A."/>
            <person name="Terry A."/>
            <person name="Pangilinan J."/>
            <person name="Lindquist E.A."/>
            <person name="Lucas S."/>
            <person name="Paulsen I.T."/>
            <person name="Hattenrath-Lehmann T.K."/>
            <person name="Talmage S.C."/>
            <person name="Walker E.A."/>
            <person name="Koch F."/>
            <person name="Burson A.M."/>
            <person name="Marcoval M.A."/>
            <person name="Tang Y.Z."/>
            <person name="Lecleir G.R."/>
            <person name="Coyne K.J."/>
            <person name="Berg G.M."/>
            <person name="Bertrand E.M."/>
            <person name="Saito M.A."/>
            <person name="Gladyshev V.N."/>
            <person name="Grigoriev I.V."/>
        </authorList>
    </citation>
    <scope>NUCLEOTIDE SEQUENCE [LARGE SCALE GENOMIC DNA]</scope>
    <source>
        <strain evidence="4">CCMP 1984</strain>
    </source>
</reference>
<sequence length="1357" mass="143810">MMGPIALAPRWRSALAAFALLAVAAGDDQPCVTDRDVILVVDRSVSITKEGWNDVVLDTLYSFIDSFAPSVESNVRLGIVVFPAFDGKETRDDLSGGAAVAANLTYDADSLKRLVNATVRVDDEAQVGTACANGKLNDGSCECDPQGAANSTLSWPCGGWHWTPTWQALWLARRMFLDLDDVDATGLVDHDVYVVTDGAPAHIRNDDYEYSRAEKQRQRMRPTHLTLSAATDLKDTMSDLGGGDLFGVGVGPKWSDFGTYCAPFCDEGGGGLFAGNYDDDGAYSGTVTLYDFDNSDLYCGATYEEYPYGCAGGDLASKALGCDKDCAVAYDAMISGHTAAIKEARFTEIADIDALSLQAFRDDFRRALCTNTDDDFHLGDIAVTPFPTADPYDPTLAPTPSPVGPPDAALFNPSAAPTAAPQFSPRPTSPPAAPQFSPRPTSPPRETAAPTEADLVTTIGLSLSSVLHAACDGDGITMADGTVLDAAWIEEHGFEMNDAAHDTRCGADSRRRLGGRRLEEIATSDLDASETSVDTSSCENFTNATNATVMYFSQPTARGDLTSFGYDYLDDGALRDYDMSALQDMVLAELVTMISGELSSVLKSNLAHLNISYADLGDFGSASRRANARRAEETDDLAEGGNAHFSQFGCVTGTIGPVSPSAAPSGPTAAPTREFAPSRSPRPAPSASPTWTPSTSTTRPAAPSAMPTVYAGDPTRAPLPRPTAAPPSAGPRDPTRAPAPRPGAAPTTAAPSAAPTTAPVEFAVVIDFLLPDGSVVSCGEAGLELYDGTEINGRFFAASLGVSTEAVETVANCGDGRRLLAANATAAPTPHSCSDVSADITMFDHEIDALSASLGRRLATKYAYIDDAEAAIAAAIARYYGLNQTAEATDACGGVSVDVAVVYYPTPSPTREPDDDDEMIATASLGSLGSTSWLAVVALTFVFWSVIPLGALRPATPLDLLANEFGGIEVEEDHGAAGGPSSPDSGLPPARPERPAKGGRCVPSGVRFAPLTPRCVAVLALGILDGNFDAGFCVETRRGALSFSVAAAAVHVLRMAAAPYVLCRGYGDPRLKGPRMPGESRWRLAVLGFVCWTHKLDVARLLRSAARRAHPDLDYTASVPSLDATTVLCQAIIKVCYVAKTGRLPGIVVCGLMCDVVVFAEYLSRLYVAADPVDEPKKTWADLYRDEAEDGDVEEDDVTSPLHKAASRKRWFDAPKESQDVDLELRRLGGAARSAPPHGAQQPAHRARATSPSHRAAPRKRWFEAPKESQRLAKEAGRHAVPDAPEFEAPEADAALDLFRSATGLEPAGFFCCQNQHEWATDDGRRPLEWADLNPTDDDQRPLDSMIAEFLGTSRAL</sequence>
<feature type="region of interest" description="Disordered" evidence="1">
    <location>
        <begin position="1231"/>
        <end position="1260"/>
    </location>
</feature>
<feature type="region of interest" description="Disordered" evidence="1">
    <location>
        <begin position="972"/>
        <end position="998"/>
    </location>
</feature>
<feature type="region of interest" description="Disordered" evidence="1">
    <location>
        <begin position="389"/>
        <end position="450"/>
    </location>
</feature>
<accession>F0Y3D8</accession>
<name>F0Y3D8_AURAN</name>
<feature type="compositionally biased region" description="Low complexity" evidence="1">
    <location>
        <begin position="687"/>
        <end position="716"/>
    </location>
</feature>
<proteinExistence type="predicted"/>
<evidence type="ECO:0000313" key="4">
    <source>
        <dbReference type="Proteomes" id="UP000002729"/>
    </source>
</evidence>
<keyword evidence="4" id="KW-1185">Reference proteome</keyword>
<feature type="compositionally biased region" description="Low complexity" evidence="1">
    <location>
        <begin position="979"/>
        <end position="988"/>
    </location>
</feature>
<evidence type="ECO:0008006" key="5">
    <source>
        <dbReference type="Google" id="ProtNLM"/>
    </source>
</evidence>
<dbReference type="InterPro" id="IPR036465">
    <property type="entry name" value="vWFA_dom_sf"/>
</dbReference>
<feature type="compositionally biased region" description="Pro residues" evidence="1">
    <location>
        <begin position="717"/>
        <end position="729"/>
    </location>
</feature>
<evidence type="ECO:0000256" key="2">
    <source>
        <dbReference type="SAM" id="SignalP"/>
    </source>
</evidence>
<keyword evidence="2" id="KW-0732">Signal</keyword>
<evidence type="ECO:0000313" key="3">
    <source>
        <dbReference type="EMBL" id="EGB10242.1"/>
    </source>
</evidence>
<dbReference type="PANTHER" id="PTHR24216">
    <property type="entry name" value="PAXILLIN-RELATED"/>
    <property type="match status" value="1"/>
</dbReference>
<feature type="chain" id="PRO_5003264372" description="VWFA domain-containing protein" evidence="2">
    <location>
        <begin position="27"/>
        <end position="1357"/>
    </location>
</feature>
<dbReference type="PANTHER" id="PTHR24216:SF65">
    <property type="entry name" value="PAXILLIN-LIKE PROTEIN 1"/>
    <property type="match status" value="1"/>
</dbReference>
<dbReference type="InParanoid" id="F0Y3D8"/>
<gene>
    <name evidence="3" type="ORF">AURANDRAFT_62876</name>
</gene>
<dbReference type="Proteomes" id="UP000002729">
    <property type="component" value="Unassembled WGS sequence"/>
</dbReference>
<dbReference type="RefSeq" id="XP_009035057.1">
    <property type="nucleotide sequence ID" value="XM_009036809.1"/>
</dbReference>
<organism evidence="4">
    <name type="scientific">Aureococcus anophagefferens</name>
    <name type="common">Harmful bloom alga</name>
    <dbReference type="NCBI Taxonomy" id="44056"/>
    <lineage>
        <taxon>Eukaryota</taxon>
        <taxon>Sar</taxon>
        <taxon>Stramenopiles</taxon>
        <taxon>Ochrophyta</taxon>
        <taxon>Pelagophyceae</taxon>
        <taxon>Pelagomonadales</taxon>
        <taxon>Pelagomonadaceae</taxon>
        <taxon>Aureococcus</taxon>
    </lineage>
</organism>
<protein>
    <recommendedName>
        <fullName evidence="5">VWFA domain-containing protein</fullName>
    </recommendedName>
</protein>
<feature type="region of interest" description="Disordered" evidence="1">
    <location>
        <begin position="656"/>
        <end position="755"/>
    </location>
</feature>
<feature type="signal peptide" evidence="2">
    <location>
        <begin position="1"/>
        <end position="26"/>
    </location>
</feature>
<dbReference type="EMBL" id="GL833124">
    <property type="protein sequence ID" value="EGB10242.1"/>
    <property type="molecule type" value="Genomic_DNA"/>
</dbReference>
<dbReference type="GeneID" id="20224081"/>
<feature type="compositionally biased region" description="Low complexity" evidence="1">
    <location>
        <begin position="656"/>
        <end position="679"/>
    </location>
</feature>
<dbReference type="SUPFAM" id="SSF53300">
    <property type="entry name" value="vWA-like"/>
    <property type="match status" value="1"/>
</dbReference>